<dbReference type="Gene3D" id="1.10.10.2910">
    <property type="match status" value="1"/>
</dbReference>
<feature type="domain" description="IrrE N-terminal-like" evidence="2">
    <location>
        <begin position="88"/>
        <end position="205"/>
    </location>
</feature>
<organism evidence="3 4">
    <name type="scientific">Rhodovibrio sodomensis</name>
    <dbReference type="NCBI Taxonomy" id="1088"/>
    <lineage>
        <taxon>Bacteria</taxon>
        <taxon>Pseudomonadati</taxon>
        <taxon>Pseudomonadota</taxon>
        <taxon>Alphaproteobacteria</taxon>
        <taxon>Rhodospirillales</taxon>
        <taxon>Rhodovibrionaceae</taxon>
        <taxon>Rhodovibrio</taxon>
    </lineage>
</organism>
<proteinExistence type="predicted"/>
<keyword evidence="4" id="KW-1185">Reference proteome</keyword>
<comment type="caution">
    <text evidence="3">The sequence shown here is derived from an EMBL/GenBank/DDBJ whole genome shotgun (WGS) entry which is preliminary data.</text>
</comment>
<sequence length="223" mass="25088">MTPRQRAPWDGRGGQPARRAAPIPRSVIPYPSRGRSRYRRFKDGALPMQPLMILQRVSQDPVDLDLLAAALDIDLIPEPMPDNLCLVLQPIRFPRFDELRWTLKINADHPETRRRFSIAHAIGHLAHHPKLIGEGLCDDLEYRCPTDGPRANAAIDRHHETEANRIAVGILMPCKAVQHRHAQFADLDQLAGHFRVSPAAMRIRLEALSLPVPPMHSLLAGAR</sequence>
<dbReference type="Proteomes" id="UP001296873">
    <property type="component" value="Unassembled WGS sequence"/>
</dbReference>
<dbReference type="InterPro" id="IPR052345">
    <property type="entry name" value="Rad_response_metalloprotease"/>
</dbReference>
<dbReference type="Pfam" id="PF06114">
    <property type="entry name" value="Peptidase_M78"/>
    <property type="match status" value="1"/>
</dbReference>
<name>A0ABS1DBG0_9PROT</name>
<feature type="region of interest" description="Disordered" evidence="1">
    <location>
        <begin position="1"/>
        <end position="26"/>
    </location>
</feature>
<evidence type="ECO:0000313" key="4">
    <source>
        <dbReference type="Proteomes" id="UP001296873"/>
    </source>
</evidence>
<dbReference type="PANTHER" id="PTHR43236:SF2">
    <property type="entry name" value="BLL0069 PROTEIN"/>
    <property type="match status" value="1"/>
</dbReference>
<protein>
    <recommendedName>
        <fullName evidence="2">IrrE N-terminal-like domain-containing protein</fullName>
    </recommendedName>
</protein>
<evidence type="ECO:0000313" key="3">
    <source>
        <dbReference type="EMBL" id="MBK1667043.1"/>
    </source>
</evidence>
<reference evidence="3 4" key="1">
    <citation type="journal article" date="2020" name="Microorganisms">
        <title>Osmotic Adaptation and Compatible Solute Biosynthesis of Phototrophic Bacteria as Revealed from Genome Analyses.</title>
        <authorList>
            <person name="Imhoff J.F."/>
            <person name="Rahn T."/>
            <person name="Kunzel S."/>
            <person name="Keller A."/>
            <person name="Neulinger S.C."/>
        </authorList>
    </citation>
    <scope>NUCLEOTIDE SEQUENCE [LARGE SCALE GENOMIC DNA]</scope>
    <source>
        <strain evidence="3 4">DSM 9895</strain>
    </source>
</reference>
<dbReference type="InterPro" id="IPR010359">
    <property type="entry name" value="IrrE_HExxH"/>
</dbReference>
<dbReference type="PANTHER" id="PTHR43236">
    <property type="entry name" value="ANTITOXIN HIGA1"/>
    <property type="match status" value="1"/>
</dbReference>
<evidence type="ECO:0000256" key="1">
    <source>
        <dbReference type="SAM" id="MobiDB-lite"/>
    </source>
</evidence>
<evidence type="ECO:0000259" key="2">
    <source>
        <dbReference type="Pfam" id="PF06114"/>
    </source>
</evidence>
<dbReference type="EMBL" id="NRRL01000003">
    <property type="protein sequence ID" value="MBK1667043.1"/>
    <property type="molecule type" value="Genomic_DNA"/>
</dbReference>
<gene>
    <name evidence="3" type="ORF">CKO28_03160</name>
</gene>
<accession>A0ABS1DBG0</accession>